<dbReference type="OrthoDB" id="10248838at2759"/>
<sequence>MTTHFLLVPFMAQGHMIPMLDIAHVLAHRGAKVTFVTTHMNAATIRPIIHRATNSGLSIVVVELNFPCSEVGLPDGFESADQLYTSDQFLTFFRALPLLQPQLELCLQSNKPDCVIFDFQHAWAALAARNFGISRLSFHGTAAFFLLCYRNIEKEGILLSKDDTSENDPYAVPGNLPQDIVLTRAKTRLWPDTPEWREIREEIILGEESADGVVLNSFAELEPWFIERYREAVDKPLWPIGPLSLHAGLGEMRGKVVSLDTDQLMAWLDSNEQRSVVFANFGSLVRHSPSQLVEIGYGLEKSGRPFIWVVKEAGEKIEVRGRGLVIRGWAPQVSILSHGAVGGFLTHCGWNSVVEAVAAGVPIATWPHFSDQFMNERLVVDFLRVGVAVEGTEVPPEFFVDGDRYQVGREGVEKAIGRLMDEGEEAEGRRQRAKELGEKARRAVEKGGSSFDGLTELIRRFSK</sequence>
<proteinExistence type="inferred from homology"/>
<dbReference type="EC" id="2.4.1.-" evidence="4"/>
<dbReference type="InterPro" id="IPR002213">
    <property type="entry name" value="UDP_glucos_trans"/>
</dbReference>
<evidence type="ECO:0000256" key="4">
    <source>
        <dbReference type="RuleBase" id="RU362057"/>
    </source>
</evidence>
<dbReference type="GO" id="GO:0035251">
    <property type="term" value="F:UDP-glucosyltransferase activity"/>
    <property type="evidence" value="ECO:0007669"/>
    <property type="project" value="TreeGrafter"/>
</dbReference>
<dbReference type="PROSITE" id="PS00375">
    <property type="entry name" value="UDPGT"/>
    <property type="match status" value="1"/>
</dbReference>
<dbReference type="PANTHER" id="PTHR48047:SF229">
    <property type="entry name" value="UDP-GLYCOSYLTRANSFERASE 73C3-RELATED"/>
    <property type="match status" value="1"/>
</dbReference>
<dbReference type="FunFam" id="3.40.50.2000:FF:000063">
    <property type="entry name" value="Glycosyltransferase"/>
    <property type="match status" value="1"/>
</dbReference>
<dbReference type="Proteomes" id="UP000636800">
    <property type="component" value="Unassembled WGS sequence"/>
</dbReference>
<dbReference type="CDD" id="cd03784">
    <property type="entry name" value="GT1_Gtf-like"/>
    <property type="match status" value="1"/>
</dbReference>
<accession>A0A835UNR0</accession>
<evidence type="ECO:0000313" key="6">
    <source>
        <dbReference type="EMBL" id="KAG0466136.1"/>
    </source>
</evidence>
<evidence type="ECO:0000256" key="3">
    <source>
        <dbReference type="RuleBase" id="RU003718"/>
    </source>
</evidence>
<protein>
    <recommendedName>
        <fullName evidence="4">Glycosyltransferase</fullName>
        <ecNumber evidence="4">2.4.1.-</ecNumber>
    </recommendedName>
</protein>
<gene>
    <name evidence="6" type="ORF">HPP92_017716</name>
</gene>
<dbReference type="Gene3D" id="3.40.50.2000">
    <property type="entry name" value="Glycogen Phosphorylase B"/>
    <property type="match status" value="2"/>
</dbReference>
<dbReference type="EMBL" id="JADCNL010000009">
    <property type="protein sequence ID" value="KAG0466136.1"/>
    <property type="molecule type" value="Genomic_DNA"/>
</dbReference>
<comment type="similarity">
    <text evidence="1 3">Belongs to the UDP-glycosyltransferase family.</text>
</comment>
<keyword evidence="3" id="KW-0328">Glycosyltransferase</keyword>
<dbReference type="AlphaFoldDB" id="A0A835UNR0"/>
<evidence type="ECO:0000313" key="7">
    <source>
        <dbReference type="Proteomes" id="UP000636800"/>
    </source>
</evidence>
<dbReference type="SUPFAM" id="SSF53756">
    <property type="entry name" value="UDP-Glycosyltransferase/glycogen phosphorylase"/>
    <property type="match status" value="1"/>
</dbReference>
<keyword evidence="7" id="KW-1185">Reference proteome</keyword>
<dbReference type="InterPro" id="IPR058980">
    <property type="entry name" value="Glyco_transf_N"/>
</dbReference>
<organism evidence="6 7">
    <name type="scientific">Vanilla planifolia</name>
    <name type="common">Vanilla</name>
    <dbReference type="NCBI Taxonomy" id="51239"/>
    <lineage>
        <taxon>Eukaryota</taxon>
        <taxon>Viridiplantae</taxon>
        <taxon>Streptophyta</taxon>
        <taxon>Embryophyta</taxon>
        <taxon>Tracheophyta</taxon>
        <taxon>Spermatophyta</taxon>
        <taxon>Magnoliopsida</taxon>
        <taxon>Liliopsida</taxon>
        <taxon>Asparagales</taxon>
        <taxon>Orchidaceae</taxon>
        <taxon>Vanilloideae</taxon>
        <taxon>Vanilleae</taxon>
        <taxon>Vanilla</taxon>
    </lineage>
</organism>
<dbReference type="Pfam" id="PF26168">
    <property type="entry name" value="Glyco_transf_N"/>
    <property type="match status" value="1"/>
</dbReference>
<reference evidence="6 7" key="1">
    <citation type="journal article" date="2020" name="Nat. Food">
        <title>A phased Vanilla planifolia genome enables genetic improvement of flavour and production.</title>
        <authorList>
            <person name="Hasing T."/>
            <person name="Tang H."/>
            <person name="Brym M."/>
            <person name="Khazi F."/>
            <person name="Huang T."/>
            <person name="Chambers A.H."/>
        </authorList>
    </citation>
    <scope>NUCLEOTIDE SEQUENCE [LARGE SCALE GENOMIC DNA]</scope>
    <source>
        <tissue evidence="6">Leaf</tissue>
    </source>
</reference>
<evidence type="ECO:0000256" key="1">
    <source>
        <dbReference type="ARBA" id="ARBA00009995"/>
    </source>
</evidence>
<dbReference type="InterPro" id="IPR035595">
    <property type="entry name" value="UDP_glycos_trans_CS"/>
</dbReference>
<comment type="caution">
    <text evidence="6">The sequence shown here is derived from an EMBL/GenBank/DDBJ whole genome shotgun (WGS) entry which is preliminary data.</text>
</comment>
<dbReference type="PANTHER" id="PTHR48047">
    <property type="entry name" value="GLYCOSYLTRANSFERASE"/>
    <property type="match status" value="1"/>
</dbReference>
<name>A0A835UNR0_VANPL</name>
<feature type="domain" description="Glycosyltransferase N-terminal" evidence="5">
    <location>
        <begin position="6"/>
        <end position="243"/>
    </location>
</feature>
<evidence type="ECO:0000256" key="2">
    <source>
        <dbReference type="ARBA" id="ARBA00022679"/>
    </source>
</evidence>
<dbReference type="Pfam" id="PF00201">
    <property type="entry name" value="UDPGT"/>
    <property type="match status" value="1"/>
</dbReference>
<keyword evidence="2 3" id="KW-0808">Transferase</keyword>
<evidence type="ECO:0000259" key="5">
    <source>
        <dbReference type="Pfam" id="PF26168"/>
    </source>
</evidence>